<feature type="compositionally biased region" description="Basic and acidic residues" evidence="1">
    <location>
        <begin position="274"/>
        <end position="287"/>
    </location>
</feature>
<sequence>MRGGKRWFAIESKTFEVSVEEVKGKIRGTIVERSRGLSSWIRFGVTNLRKFLEGLEECYREERKGRGWTCFAEKLQDLEVVTQEEVKLEEALRGESKSKGVIIEKKEESCHGKKVEGEKKSFVDVTKEPVGRQGDALWHQVGGRGLRNREEGLGRCLVGRWGTGSMGESELLSFEDEEEAERTLKRGTRRFKDKVLHLERWSVEAGCLKAGSQTKDVWELLSTPVGQNFGEEQGEFFSGNFAFSGDDYYYALQLWWERLPWLSKVVSMKKKKRSEKEKAREEREVGSRAESSNSKGKEIWRVVEVVGADLVRKAGGEEKLDGDGTSGTAEAFSALGKKNGGKWRREVGLSKGVNRPDQCKPTLEVSQIHLDWALREREKLSGPWDCWEEGQSSGGSGRAYSDGHSSPPCFGPGGVEGRPNLATERSENGRVSFADEWLMEENARYSTLKPSAVCFWGGKVSSSSTFSRGEGVVIAMEKRCGIDAVVKGS</sequence>
<dbReference type="EMBL" id="QGNW01000686">
    <property type="protein sequence ID" value="RVW65663.1"/>
    <property type="molecule type" value="Genomic_DNA"/>
</dbReference>
<evidence type="ECO:0008006" key="4">
    <source>
        <dbReference type="Google" id="ProtNLM"/>
    </source>
</evidence>
<proteinExistence type="predicted"/>
<protein>
    <recommendedName>
        <fullName evidence="4">DUF4283 domain-containing protein</fullName>
    </recommendedName>
</protein>
<reference evidence="2 3" key="1">
    <citation type="journal article" date="2018" name="PLoS Genet.">
        <title>Population sequencing reveals clonal diversity and ancestral inbreeding in the grapevine cultivar Chardonnay.</title>
        <authorList>
            <person name="Roach M.J."/>
            <person name="Johnson D.L."/>
            <person name="Bohlmann J."/>
            <person name="van Vuuren H.J."/>
            <person name="Jones S.J."/>
            <person name="Pretorius I.S."/>
            <person name="Schmidt S.A."/>
            <person name="Borneman A.R."/>
        </authorList>
    </citation>
    <scope>NUCLEOTIDE SEQUENCE [LARGE SCALE GENOMIC DNA]</scope>
    <source>
        <strain evidence="3">cv. Chardonnay</strain>
        <tissue evidence="2">Leaf</tissue>
    </source>
</reference>
<comment type="caution">
    <text evidence="2">The sequence shown here is derived from an EMBL/GenBank/DDBJ whole genome shotgun (WGS) entry which is preliminary data.</text>
</comment>
<dbReference type="AlphaFoldDB" id="A0A438G0B5"/>
<feature type="region of interest" description="Disordered" evidence="1">
    <location>
        <begin position="390"/>
        <end position="422"/>
    </location>
</feature>
<accession>A0A438G0B5</accession>
<organism evidence="2 3">
    <name type="scientific">Vitis vinifera</name>
    <name type="common">Grape</name>
    <dbReference type="NCBI Taxonomy" id="29760"/>
    <lineage>
        <taxon>Eukaryota</taxon>
        <taxon>Viridiplantae</taxon>
        <taxon>Streptophyta</taxon>
        <taxon>Embryophyta</taxon>
        <taxon>Tracheophyta</taxon>
        <taxon>Spermatophyta</taxon>
        <taxon>Magnoliopsida</taxon>
        <taxon>eudicotyledons</taxon>
        <taxon>Gunneridae</taxon>
        <taxon>Pentapetalae</taxon>
        <taxon>rosids</taxon>
        <taxon>Vitales</taxon>
        <taxon>Vitaceae</taxon>
        <taxon>Viteae</taxon>
        <taxon>Vitis</taxon>
    </lineage>
</organism>
<gene>
    <name evidence="2" type="ORF">CK203_050218</name>
</gene>
<name>A0A438G0B5_VITVI</name>
<evidence type="ECO:0000313" key="3">
    <source>
        <dbReference type="Proteomes" id="UP000288805"/>
    </source>
</evidence>
<dbReference type="Proteomes" id="UP000288805">
    <property type="component" value="Unassembled WGS sequence"/>
</dbReference>
<evidence type="ECO:0000313" key="2">
    <source>
        <dbReference type="EMBL" id="RVW65663.1"/>
    </source>
</evidence>
<evidence type="ECO:0000256" key="1">
    <source>
        <dbReference type="SAM" id="MobiDB-lite"/>
    </source>
</evidence>
<feature type="region of interest" description="Disordered" evidence="1">
    <location>
        <begin position="272"/>
        <end position="291"/>
    </location>
</feature>